<dbReference type="SUPFAM" id="SSF51338">
    <property type="entry name" value="Composite domain of metallo-dependent hydrolases"/>
    <property type="match status" value="1"/>
</dbReference>
<comment type="caution">
    <text evidence="1">The sequence shown here is derived from an EMBL/GenBank/DDBJ whole genome shotgun (WGS) entry which is preliminary data.</text>
</comment>
<name>A0A840MYB1_9BRAD</name>
<accession>A0A840MYB1</accession>
<keyword evidence="1" id="KW-0378">Hydrolase</keyword>
<evidence type="ECO:0000313" key="1">
    <source>
        <dbReference type="EMBL" id="MBB5050708.1"/>
    </source>
</evidence>
<dbReference type="EMBL" id="JACHIJ010000001">
    <property type="protein sequence ID" value="MBB5050708.1"/>
    <property type="molecule type" value="Genomic_DNA"/>
</dbReference>
<evidence type="ECO:0000313" key="2">
    <source>
        <dbReference type="Proteomes" id="UP000521227"/>
    </source>
</evidence>
<gene>
    <name evidence="1" type="ORF">HNQ36_000656</name>
</gene>
<dbReference type="Proteomes" id="UP000521227">
    <property type="component" value="Unassembled WGS sequence"/>
</dbReference>
<organism evidence="1 2">
    <name type="scientific">Afipia massiliensis</name>
    <dbReference type="NCBI Taxonomy" id="211460"/>
    <lineage>
        <taxon>Bacteria</taxon>
        <taxon>Pseudomonadati</taxon>
        <taxon>Pseudomonadota</taxon>
        <taxon>Alphaproteobacteria</taxon>
        <taxon>Hyphomicrobiales</taxon>
        <taxon>Nitrobacteraceae</taxon>
        <taxon>Afipia</taxon>
    </lineage>
</organism>
<dbReference type="Gene3D" id="2.30.40.10">
    <property type="entry name" value="Urease, subunit C, domain 1"/>
    <property type="match status" value="1"/>
</dbReference>
<dbReference type="GO" id="GO:0016810">
    <property type="term" value="F:hydrolase activity, acting on carbon-nitrogen (but not peptide) bonds"/>
    <property type="evidence" value="ECO:0007669"/>
    <property type="project" value="InterPro"/>
</dbReference>
<sequence>MVTYDNAQLLALSGPRTPYEGKLGIVEQGALADLILVSGDPLANLDLIADPAKNFTMIMKDGVIYKGLQR</sequence>
<proteinExistence type="predicted"/>
<dbReference type="InterPro" id="IPR011059">
    <property type="entry name" value="Metal-dep_hydrolase_composite"/>
</dbReference>
<dbReference type="AlphaFoldDB" id="A0A840MYB1"/>
<protein>
    <submittedName>
        <fullName evidence="1">Imidazolonepropionase-like amidohydrolase</fullName>
    </submittedName>
</protein>
<reference evidence="1 2" key="1">
    <citation type="submission" date="2020-08" db="EMBL/GenBank/DDBJ databases">
        <title>Genomic Encyclopedia of Type Strains, Phase IV (KMG-IV): sequencing the most valuable type-strain genomes for metagenomic binning, comparative biology and taxonomic classification.</title>
        <authorList>
            <person name="Goeker M."/>
        </authorList>
    </citation>
    <scope>NUCLEOTIDE SEQUENCE [LARGE SCALE GENOMIC DNA]</scope>
    <source>
        <strain evidence="1 2">DSM 17498</strain>
    </source>
</reference>